<dbReference type="AlphaFoldDB" id="A0AAD7AJA3"/>
<organism evidence="2 3">
    <name type="scientific">Mycena albidolilacea</name>
    <dbReference type="NCBI Taxonomy" id="1033008"/>
    <lineage>
        <taxon>Eukaryota</taxon>
        <taxon>Fungi</taxon>
        <taxon>Dikarya</taxon>
        <taxon>Basidiomycota</taxon>
        <taxon>Agaricomycotina</taxon>
        <taxon>Agaricomycetes</taxon>
        <taxon>Agaricomycetidae</taxon>
        <taxon>Agaricales</taxon>
        <taxon>Marasmiineae</taxon>
        <taxon>Mycenaceae</taxon>
        <taxon>Mycena</taxon>
    </lineage>
</organism>
<gene>
    <name evidence="2" type="ORF">DFH08DRAFT_1030773</name>
</gene>
<protein>
    <submittedName>
        <fullName evidence="2">Uncharacterized protein</fullName>
    </submittedName>
</protein>
<evidence type="ECO:0000256" key="1">
    <source>
        <dbReference type="SAM" id="MobiDB-lite"/>
    </source>
</evidence>
<dbReference type="Proteomes" id="UP001218218">
    <property type="component" value="Unassembled WGS sequence"/>
</dbReference>
<evidence type="ECO:0000313" key="2">
    <source>
        <dbReference type="EMBL" id="KAJ7360677.1"/>
    </source>
</evidence>
<name>A0AAD7AJA3_9AGAR</name>
<reference evidence="2" key="1">
    <citation type="submission" date="2023-03" db="EMBL/GenBank/DDBJ databases">
        <title>Massive genome expansion in bonnet fungi (Mycena s.s.) driven by repeated elements and novel gene families across ecological guilds.</title>
        <authorList>
            <consortium name="Lawrence Berkeley National Laboratory"/>
            <person name="Harder C.B."/>
            <person name="Miyauchi S."/>
            <person name="Viragh M."/>
            <person name="Kuo A."/>
            <person name="Thoen E."/>
            <person name="Andreopoulos B."/>
            <person name="Lu D."/>
            <person name="Skrede I."/>
            <person name="Drula E."/>
            <person name="Henrissat B."/>
            <person name="Morin E."/>
            <person name="Kohler A."/>
            <person name="Barry K."/>
            <person name="LaButti K."/>
            <person name="Morin E."/>
            <person name="Salamov A."/>
            <person name="Lipzen A."/>
            <person name="Mereny Z."/>
            <person name="Hegedus B."/>
            <person name="Baldrian P."/>
            <person name="Stursova M."/>
            <person name="Weitz H."/>
            <person name="Taylor A."/>
            <person name="Grigoriev I.V."/>
            <person name="Nagy L.G."/>
            <person name="Martin F."/>
            <person name="Kauserud H."/>
        </authorList>
    </citation>
    <scope>NUCLEOTIDE SEQUENCE</scope>
    <source>
        <strain evidence="2">CBHHK002</strain>
    </source>
</reference>
<dbReference type="EMBL" id="JARIHO010000005">
    <property type="protein sequence ID" value="KAJ7360677.1"/>
    <property type="molecule type" value="Genomic_DNA"/>
</dbReference>
<feature type="region of interest" description="Disordered" evidence="1">
    <location>
        <begin position="1"/>
        <end position="41"/>
    </location>
</feature>
<proteinExistence type="predicted"/>
<keyword evidence="3" id="KW-1185">Reference proteome</keyword>
<feature type="region of interest" description="Disordered" evidence="1">
    <location>
        <begin position="289"/>
        <end position="314"/>
    </location>
</feature>
<comment type="caution">
    <text evidence="2">The sequence shown here is derived from an EMBL/GenBank/DDBJ whole genome shotgun (WGS) entry which is preliminary data.</text>
</comment>
<accession>A0AAD7AJA3</accession>
<sequence length="495" mass="52851">MALSSITNAWPDTPIPASTDNSNDTTILDTSSNSRSDEPMSNMTLYLTDTDTQMDSHPVFNDNTLQTDDTDPGFGFNFGLGSTTPTHSDTDVLQIMAAPVTLPSALVPGPAVPTPAATTPAVAGVGGNLLTRMTLLRAFGSAHDPSGRGVRHKNRQTAHKYCSPNNPSPPLYLSQNEAVQLLCALPLISRVPRRHRTSPVEPKKAVVRTSNPIGAGVKARGHGNSGRNVWRASARVGTAVMDNHPNMMHANPTHCPNPTVEGKVMGLAIKKWDWASPSPITLVYTRNGGETKEDEAKGECEGTPRAGAGLRPGHGGVGLEPVPVFDGSTAGTDGFGPSPHALHHALPWSRQSFASSAGHHVLSGGVFYEAQRHLDFNLLVRPSAYPAPVETDGTAGTQTAVFFDGRPVRRTGSSPTVAWLVIVEVDEGEDATALKPSVESCRYRSVHVLFWFRRTVFQAGTFVESPLCLRRSSDAVDVVGTRARDDCRAQPQSLL</sequence>
<evidence type="ECO:0000313" key="3">
    <source>
        <dbReference type="Proteomes" id="UP001218218"/>
    </source>
</evidence>
<feature type="compositionally biased region" description="Basic and acidic residues" evidence="1">
    <location>
        <begin position="289"/>
        <end position="302"/>
    </location>
</feature>